<dbReference type="RefSeq" id="WP_192755824.1">
    <property type="nucleotide sequence ID" value="NZ_BAABJL010000084.1"/>
</dbReference>
<name>A0A927N8B0_9ACTN</name>
<evidence type="ECO:0000313" key="3">
    <source>
        <dbReference type="Proteomes" id="UP000638648"/>
    </source>
</evidence>
<accession>A0A927N8B0</accession>
<dbReference type="InterPro" id="IPR009351">
    <property type="entry name" value="AlkZ-like"/>
</dbReference>
<comment type="caution">
    <text evidence="2">The sequence shown here is derived from an EMBL/GenBank/DDBJ whole genome shotgun (WGS) entry which is preliminary data.</text>
</comment>
<reference evidence="2" key="1">
    <citation type="submission" date="2020-10" db="EMBL/GenBank/DDBJ databases">
        <title>Sequencing the genomes of 1000 actinobacteria strains.</title>
        <authorList>
            <person name="Klenk H.-P."/>
        </authorList>
    </citation>
    <scope>NUCLEOTIDE SEQUENCE</scope>
    <source>
        <strain evidence="2">DSM 45354</strain>
    </source>
</reference>
<proteinExistence type="predicted"/>
<dbReference type="EMBL" id="JADBEM010000001">
    <property type="protein sequence ID" value="MBE1612848.1"/>
    <property type="molecule type" value="Genomic_DNA"/>
</dbReference>
<feature type="region of interest" description="Disordered" evidence="1">
    <location>
        <begin position="1"/>
        <end position="24"/>
    </location>
</feature>
<sequence length="390" mass="43202">MGSDDRHSSGPASTLSAAPRDRAGGKITNRALNRALLERQLLTRRSDRTALAAVEQLAGMQAQAPQAPYVGLWSRLQNFHPDHLGALMTGREVVRMAMMRSTVHLITAADALSMRPLFQDFLARGLRATGWAPGVTDEDLAKVASVGREFLDERPRTNPQIRAHLAEYWPDHDPTFLTLAVRNLLPCVQVPPRGLWGASGQPTLTTTQAWLGRPEDPEPSPEWLVHRYLAAYGPATVQDMQAWSGLTRLGEVFGRLRPSLRTYSAEDGRELFDVPDGPLPDPDTPVPVRFLPEYDNCLRSHADRARVIPEDARAGLASKNDSPRPTFLVDGHVRGTWKLERSRTRAALVLTPFRSLSKRHAAELTSEAERLLEFVAPTTGDRDVRLTTSD</sequence>
<dbReference type="PANTHER" id="PTHR38479">
    <property type="entry name" value="LMO0824 PROTEIN"/>
    <property type="match status" value="1"/>
</dbReference>
<dbReference type="PANTHER" id="PTHR38479:SF2">
    <property type="entry name" value="WINGED HELIX DNA-BINDING DOMAIN-CONTAINING PROTEIN"/>
    <property type="match status" value="1"/>
</dbReference>
<dbReference type="Pfam" id="PF06224">
    <property type="entry name" value="AlkZ-like"/>
    <property type="match status" value="1"/>
</dbReference>
<keyword evidence="3" id="KW-1185">Reference proteome</keyword>
<organism evidence="2 3">
    <name type="scientific">Actinopolymorpha pittospori</name>
    <dbReference type="NCBI Taxonomy" id="648752"/>
    <lineage>
        <taxon>Bacteria</taxon>
        <taxon>Bacillati</taxon>
        <taxon>Actinomycetota</taxon>
        <taxon>Actinomycetes</taxon>
        <taxon>Propionibacteriales</taxon>
        <taxon>Actinopolymorphaceae</taxon>
        <taxon>Actinopolymorpha</taxon>
    </lineage>
</organism>
<dbReference type="AlphaFoldDB" id="A0A927N8B0"/>
<gene>
    <name evidence="2" type="ORF">HEB94_009696</name>
</gene>
<evidence type="ECO:0000313" key="2">
    <source>
        <dbReference type="EMBL" id="MBE1612848.1"/>
    </source>
</evidence>
<evidence type="ECO:0000256" key="1">
    <source>
        <dbReference type="SAM" id="MobiDB-lite"/>
    </source>
</evidence>
<dbReference type="Proteomes" id="UP000638648">
    <property type="component" value="Unassembled WGS sequence"/>
</dbReference>
<protein>
    <recommendedName>
        <fullName evidence="4">Winged helix DNA-binding domain-containing protein</fullName>
    </recommendedName>
</protein>
<evidence type="ECO:0008006" key="4">
    <source>
        <dbReference type="Google" id="ProtNLM"/>
    </source>
</evidence>